<keyword evidence="5" id="KW-0239">DNA-directed DNA polymerase</keyword>
<evidence type="ECO:0000256" key="6">
    <source>
        <dbReference type="ARBA" id="ARBA00034754"/>
    </source>
</evidence>
<dbReference type="SUPFAM" id="SSF48019">
    <property type="entry name" value="post-AAA+ oligomerization domain-like"/>
    <property type="match status" value="1"/>
</dbReference>
<dbReference type="AlphaFoldDB" id="A0A2M7BBQ6"/>
<evidence type="ECO:0000313" key="9">
    <source>
        <dbReference type="EMBL" id="PIV00527.1"/>
    </source>
</evidence>
<proteinExistence type="inferred from homology"/>
<dbReference type="PANTHER" id="PTHR34388">
    <property type="entry name" value="DNA POLYMERASE III SUBUNIT DELTA"/>
    <property type="match status" value="1"/>
</dbReference>
<organism evidence="9 10">
    <name type="scientific">Candidatus Shapirobacteria bacterium CG03_land_8_20_14_0_80_39_12</name>
    <dbReference type="NCBI Taxonomy" id="1974879"/>
    <lineage>
        <taxon>Bacteria</taxon>
        <taxon>Candidatus Shapironibacteriota</taxon>
    </lineage>
</organism>
<protein>
    <recommendedName>
        <fullName evidence="1">DNA-directed DNA polymerase</fullName>
        <ecNumber evidence="1">2.7.7.7</ecNumber>
    </recommendedName>
</protein>
<evidence type="ECO:0000256" key="2">
    <source>
        <dbReference type="ARBA" id="ARBA00022679"/>
    </source>
</evidence>
<dbReference type="InterPro" id="IPR005790">
    <property type="entry name" value="DNA_polIII_delta"/>
</dbReference>
<evidence type="ECO:0000256" key="4">
    <source>
        <dbReference type="ARBA" id="ARBA00022705"/>
    </source>
</evidence>
<keyword evidence="3" id="KW-0548">Nucleotidyltransferase</keyword>
<name>A0A2M7BBQ6_9BACT</name>
<dbReference type="Pfam" id="PF21694">
    <property type="entry name" value="DNA_pol3_delta_C"/>
    <property type="match status" value="1"/>
</dbReference>
<sequence length="228" mass="26661">MTKIFVFSGEDIISSRKAFLEYLDSFKDKDYEIVRINGKDASEETLMLHSLPNSLFGQKKLLAIDSLLSGKKFQENEKILKALSYLECDIVIWENKNFSKADQLKYPNFVFKNFKLPQVLFTFLDAITPGKPENNLRLLKDTIESVDSAYLFLMLIRQIRLLILASDKNDLLKLAPWQKSKIQKQAKYFTLEKLKEINKKLLEIDFRQKTSQTPFPLKHQLEFLLTEI</sequence>
<evidence type="ECO:0000313" key="10">
    <source>
        <dbReference type="Proteomes" id="UP000229631"/>
    </source>
</evidence>
<comment type="similarity">
    <text evidence="6">Belongs to the DNA polymerase HolA subunit family.</text>
</comment>
<keyword evidence="4" id="KW-0235">DNA replication</keyword>
<dbReference type="GO" id="GO:0009360">
    <property type="term" value="C:DNA polymerase III complex"/>
    <property type="evidence" value="ECO:0007669"/>
    <property type="project" value="TreeGrafter"/>
</dbReference>
<comment type="catalytic activity">
    <reaction evidence="7">
        <text>DNA(n) + a 2'-deoxyribonucleoside 5'-triphosphate = DNA(n+1) + diphosphate</text>
        <dbReference type="Rhea" id="RHEA:22508"/>
        <dbReference type="Rhea" id="RHEA-COMP:17339"/>
        <dbReference type="Rhea" id="RHEA-COMP:17340"/>
        <dbReference type="ChEBI" id="CHEBI:33019"/>
        <dbReference type="ChEBI" id="CHEBI:61560"/>
        <dbReference type="ChEBI" id="CHEBI:173112"/>
        <dbReference type="EC" id="2.7.7.7"/>
    </reaction>
</comment>
<evidence type="ECO:0000256" key="5">
    <source>
        <dbReference type="ARBA" id="ARBA00022932"/>
    </source>
</evidence>
<dbReference type="PANTHER" id="PTHR34388:SF1">
    <property type="entry name" value="DNA POLYMERASE III SUBUNIT DELTA"/>
    <property type="match status" value="1"/>
</dbReference>
<dbReference type="GO" id="GO:0003677">
    <property type="term" value="F:DNA binding"/>
    <property type="evidence" value="ECO:0007669"/>
    <property type="project" value="InterPro"/>
</dbReference>
<keyword evidence="2" id="KW-0808">Transferase</keyword>
<evidence type="ECO:0000256" key="3">
    <source>
        <dbReference type="ARBA" id="ARBA00022695"/>
    </source>
</evidence>
<dbReference type="Proteomes" id="UP000229631">
    <property type="component" value="Unassembled WGS sequence"/>
</dbReference>
<evidence type="ECO:0000256" key="7">
    <source>
        <dbReference type="ARBA" id="ARBA00049244"/>
    </source>
</evidence>
<dbReference type="EC" id="2.7.7.7" evidence="1"/>
<dbReference type="GO" id="GO:0003887">
    <property type="term" value="F:DNA-directed DNA polymerase activity"/>
    <property type="evidence" value="ECO:0007669"/>
    <property type="project" value="UniProtKB-KW"/>
</dbReference>
<reference evidence="10" key="1">
    <citation type="submission" date="2017-09" db="EMBL/GenBank/DDBJ databases">
        <title>Depth-based differentiation of microbial function through sediment-hosted aquifers and enrichment of novel symbionts in the deep terrestrial subsurface.</title>
        <authorList>
            <person name="Probst A.J."/>
            <person name="Ladd B."/>
            <person name="Jarett J.K."/>
            <person name="Geller-Mcgrath D.E."/>
            <person name="Sieber C.M.K."/>
            <person name="Emerson J.B."/>
            <person name="Anantharaman K."/>
            <person name="Thomas B.C."/>
            <person name="Malmstrom R."/>
            <person name="Stieglmeier M."/>
            <person name="Klingl A."/>
            <person name="Woyke T."/>
            <person name="Ryan C.M."/>
            <person name="Banfield J.F."/>
        </authorList>
    </citation>
    <scope>NUCLEOTIDE SEQUENCE [LARGE SCALE GENOMIC DNA]</scope>
</reference>
<feature type="domain" description="DNA polymerase III delta subunit-like C-terminal" evidence="8">
    <location>
        <begin position="120"/>
        <end position="214"/>
    </location>
</feature>
<dbReference type="InterPro" id="IPR048466">
    <property type="entry name" value="DNA_pol3_delta-like_C"/>
</dbReference>
<dbReference type="GO" id="GO:0006261">
    <property type="term" value="P:DNA-templated DNA replication"/>
    <property type="evidence" value="ECO:0007669"/>
    <property type="project" value="TreeGrafter"/>
</dbReference>
<evidence type="ECO:0000256" key="1">
    <source>
        <dbReference type="ARBA" id="ARBA00012417"/>
    </source>
</evidence>
<dbReference type="EMBL" id="PEVC01000051">
    <property type="protein sequence ID" value="PIV00527.1"/>
    <property type="molecule type" value="Genomic_DNA"/>
</dbReference>
<comment type="caution">
    <text evidence="9">The sequence shown here is derived from an EMBL/GenBank/DDBJ whole genome shotgun (WGS) entry which is preliminary data.</text>
</comment>
<evidence type="ECO:0000259" key="8">
    <source>
        <dbReference type="Pfam" id="PF21694"/>
    </source>
</evidence>
<dbReference type="Gene3D" id="1.20.272.10">
    <property type="match status" value="1"/>
</dbReference>
<accession>A0A2M7BBQ6</accession>
<dbReference type="InterPro" id="IPR008921">
    <property type="entry name" value="DNA_pol3_clamp-load_cplx_C"/>
</dbReference>
<gene>
    <name evidence="9" type="ORF">COS54_02940</name>
</gene>